<sequence length="489" mass="53938">MTAVAPIANSSELVASIEIVRALLDAGDVQKAMKLSNVTYDRAKAEADCAERVKASRELVDKARRMQAEAAKIEGICYVAMADAVDVAQASGKLSRGRPEKVQSEDHFTLEDVGIDKRRLHEARQIREAVRREPEFIERVVEARLSEGLEPSRAALKKEAGHAIGTKTATKEDRGDDLYETPIEAMRTLLALESFGLNVLEPSVGRGAILRPLEAAGYEVTISDLVDREITTQHGECQGVGDFLASIAIGGGWDIVTNPPYGVANAYAAHALREHKPRKMALLLNLNFLAGFEDANRQFVMDENPPSRVYIFAHRLPMMHRDGWQGNKASSQMNTGWFVWDRNDDGSYGDGYPRLIRVVYDNFEHAEPLAPGEGGHVSPLTFREEEEDFTRTTPRKTLDERVEDDFARAFIWMKDLEPFDAAKFRKGLGLRASTASALIDAFAANELIRVGDDGLWLPTGKGMEMIATVGAVEMTKALRAGVPLDEVLS</sequence>
<evidence type="ECO:0000313" key="1">
    <source>
        <dbReference type="EMBL" id="MDP9837582.1"/>
    </source>
</evidence>
<evidence type="ECO:0000313" key="2">
    <source>
        <dbReference type="Proteomes" id="UP001241472"/>
    </source>
</evidence>
<organism evidence="1 2">
    <name type="scientific">Neorhizobium huautlense</name>
    <dbReference type="NCBI Taxonomy" id="67774"/>
    <lineage>
        <taxon>Bacteria</taxon>
        <taxon>Pseudomonadati</taxon>
        <taxon>Pseudomonadota</taxon>
        <taxon>Alphaproteobacteria</taxon>
        <taxon>Hyphomicrobiales</taxon>
        <taxon>Rhizobiaceae</taxon>
        <taxon>Rhizobium/Agrobacterium group</taxon>
        <taxon>Neorhizobium</taxon>
    </lineage>
</organism>
<dbReference type="RefSeq" id="WP_306834429.1">
    <property type="nucleotide sequence ID" value="NZ_JAUSRF010000006.1"/>
</dbReference>
<gene>
    <name evidence="1" type="ORF">J2T09_002334</name>
</gene>
<protein>
    <recommendedName>
        <fullName evidence="3">SAM-dependent methyltransferase</fullName>
    </recommendedName>
</protein>
<dbReference type="EMBL" id="JAUSRF010000006">
    <property type="protein sequence ID" value="MDP9837582.1"/>
    <property type="molecule type" value="Genomic_DNA"/>
</dbReference>
<dbReference type="Proteomes" id="UP001241472">
    <property type="component" value="Unassembled WGS sequence"/>
</dbReference>
<evidence type="ECO:0008006" key="3">
    <source>
        <dbReference type="Google" id="ProtNLM"/>
    </source>
</evidence>
<comment type="caution">
    <text evidence="1">The sequence shown here is derived from an EMBL/GenBank/DDBJ whole genome shotgun (WGS) entry which is preliminary data.</text>
</comment>
<reference evidence="1 2" key="1">
    <citation type="submission" date="2023-07" db="EMBL/GenBank/DDBJ databases">
        <title>Sorghum-associated microbial communities from plants grown in Nebraska, USA.</title>
        <authorList>
            <person name="Schachtman D."/>
        </authorList>
    </citation>
    <scope>NUCLEOTIDE SEQUENCE [LARGE SCALE GENOMIC DNA]</scope>
    <source>
        <strain evidence="1 2">DS1307</strain>
    </source>
</reference>
<accession>A0ABT9PSZ1</accession>
<dbReference type="PROSITE" id="PS00092">
    <property type="entry name" value="N6_MTASE"/>
    <property type="match status" value="1"/>
</dbReference>
<dbReference type="InterPro" id="IPR002052">
    <property type="entry name" value="DNA_methylase_N6_adenine_CS"/>
</dbReference>
<proteinExistence type="predicted"/>
<keyword evidence="2" id="KW-1185">Reference proteome</keyword>
<name>A0ABT9PSZ1_9HYPH</name>